<protein>
    <recommendedName>
        <fullName evidence="5">DUF2089 family protein</fullName>
    </recommendedName>
</protein>
<organism evidence="3 4">
    <name type="scientific">Sphingobacterium lactis</name>
    <dbReference type="NCBI Taxonomy" id="797291"/>
    <lineage>
        <taxon>Bacteria</taxon>
        <taxon>Pseudomonadati</taxon>
        <taxon>Bacteroidota</taxon>
        <taxon>Sphingobacteriia</taxon>
        <taxon>Sphingobacteriales</taxon>
        <taxon>Sphingobacteriaceae</taxon>
        <taxon>Sphingobacterium</taxon>
    </lineage>
</organism>
<reference evidence="4" key="1">
    <citation type="submission" date="2016-10" db="EMBL/GenBank/DDBJ databases">
        <authorList>
            <person name="Varghese N."/>
            <person name="Submissions S."/>
        </authorList>
    </citation>
    <scope>NUCLEOTIDE SEQUENCE [LARGE SCALE GENOMIC DNA]</scope>
    <source>
        <strain evidence="4">DSM 22361</strain>
    </source>
</reference>
<dbReference type="InterPro" id="IPR053957">
    <property type="entry name" value="DUF2089_Zn_ribbon"/>
</dbReference>
<dbReference type="Pfam" id="PF22747">
    <property type="entry name" value="Zn_ribbon_DUF2089"/>
    <property type="match status" value="1"/>
</dbReference>
<feature type="domain" description="DUF2089" evidence="2">
    <location>
        <begin position="22"/>
        <end position="52"/>
    </location>
</feature>
<evidence type="ECO:0000259" key="2">
    <source>
        <dbReference type="Pfam" id="PF22747"/>
    </source>
</evidence>
<dbReference type="EMBL" id="FNUT01000008">
    <property type="protein sequence ID" value="SEG46420.1"/>
    <property type="molecule type" value="Genomic_DNA"/>
</dbReference>
<sequence length="101" mass="11625">MLNLFLTLFSLIPKNMKFPLHCPACNHDMTVVKLYCDHCQTEVSGKFGLPLFLKLEPDEQDFIMQFLLDSGSLKEMANKMGKSYPTVRNKLDELIEKIKSL</sequence>
<evidence type="ECO:0000313" key="3">
    <source>
        <dbReference type="EMBL" id="SEG46420.1"/>
    </source>
</evidence>
<proteinExistence type="predicted"/>
<name>A0A1H6ADR5_9SPHI</name>
<keyword evidence="4" id="KW-1185">Reference proteome</keyword>
<evidence type="ECO:0008006" key="5">
    <source>
        <dbReference type="Google" id="ProtNLM"/>
    </source>
</evidence>
<dbReference type="Proteomes" id="UP000236731">
    <property type="component" value="Unassembled WGS sequence"/>
</dbReference>
<dbReference type="AlphaFoldDB" id="A0A1H6ADR5"/>
<dbReference type="Pfam" id="PF09862">
    <property type="entry name" value="DUF2089"/>
    <property type="match status" value="1"/>
</dbReference>
<accession>A0A1H6ADR5</accession>
<evidence type="ECO:0000259" key="1">
    <source>
        <dbReference type="Pfam" id="PF09862"/>
    </source>
</evidence>
<dbReference type="InterPro" id="IPR018658">
    <property type="entry name" value="DUF2089"/>
</dbReference>
<gene>
    <name evidence="3" type="ORF">SAMN05421877_10885</name>
</gene>
<evidence type="ECO:0000313" key="4">
    <source>
        <dbReference type="Proteomes" id="UP000236731"/>
    </source>
</evidence>
<feature type="domain" description="DUF2089" evidence="1">
    <location>
        <begin position="55"/>
        <end position="99"/>
    </location>
</feature>